<dbReference type="PANTHER" id="PTHR43128:SF16">
    <property type="entry name" value="L-LACTATE DEHYDROGENASE"/>
    <property type="match status" value="1"/>
</dbReference>
<dbReference type="InterPro" id="IPR022383">
    <property type="entry name" value="Lactate/malate_DH_C"/>
</dbReference>
<reference evidence="9 10" key="1">
    <citation type="submission" date="2023-11" db="EMBL/GenBank/DDBJ databases">
        <authorList>
            <person name="Hedman E."/>
            <person name="Englund M."/>
            <person name="Stromberg M."/>
            <person name="Nyberg Akerstrom W."/>
            <person name="Nylinder S."/>
            <person name="Jareborg N."/>
            <person name="Kallberg Y."/>
            <person name="Kronander E."/>
        </authorList>
    </citation>
    <scope>NUCLEOTIDE SEQUENCE [LARGE SCALE GENOMIC DNA]</scope>
</reference>
<dbReference type="Gene3D" id="3.90.110.10">
    <property type="entry name" value="Lactate dehydrogenase/glycoside hydrolase, family 4, C-terminal"/>
    <property type="match status" value="1"/>
</dbReference>
<evidence type="ECO:0000256" key="7">
    <source>
        <dbReference type="RuleBase" id="RU000496"/>
    </source>
</evidence>
<comment type="pathway">
    <text evidence="1 7">Fermentation; pyruvate fermentation to lactate; (S)-lactate from pyruvate: step 1/1.</text>
</comment>
<dbReference type="InterPro" id="IPR043502">
    <property type="entry name" value="DNA/RNA_pol_sf"/>
</dbReference>
<dbReference type="Gene3D" id="3.60.10.10">
    <property type="entry name" value="Endonuclease/exonuclease/phosphatase"/>
    <property type="match status" value="1"/>
</dbReference>
<dbReference type="GO" id="GO:0006089">
    <property type="term" value="P:lactate metabolic process"/>
    <property type="evidence" value="ECO:0007669"/>
    <property type="project" value="TreeGrafter"/>
</dbReference>
<evidence type="ECO:0000259" key="8">
    <source>
        <dbReference type="PROSITE" id="PS50878"/>
    </source>
</evidence>
<comment type="caution">
    <text evidence="9">The sequence shown here is derived from an EMBL/GenBank/DDBJ whole genome shotgun (WGS) entry which is preliminary data.</text>
</comment>
<keyword evidence="5 7" id="KW-0520">NAD</keyword>
<dbReference type="CDD" id="cd05293">
    <property type="entry name" value="LDH_1"/>
    <property type="match status" value="1"/>
</dbReference>
<dbReference type="FunFam" id="3.40.50.720:FF:000018">
    <property type="entry name" value="Malate dehydrogenase"/>
    <property type="match status" value="1"/>
</dbReference>
<keyword evidence="10" id="KW-1185">Reference proteome</keyword>
<dbReference type="InterPro" id="IPR036291">
    <property type="entry name" value="NAD(P)-bd_dom_sf"/>
</dbReference>
<dbReference type="EC" id="1.1.1.27" evidence="3 7"/>
<comment type="catalytic activity">
    <reaction evidence="6 7">
        <text>(S)-lactate + NAD(+) = pyruvate + NADH + H(+)</text>
        <dbReference type="Rhea" id="RHEA:23444"/>
        <dbReference type="ChEBI" id="CHEBI:15361"/>
        <dbReference type="ChEBI" id="CHEBI:15378"/>
        <dbReference type="ChEBI" id="CHEBI:16651"/>
        <dbReference type="ChEBI" id="CHEBI:57540"/>
        <dbReference type="ChEBI" id="CHEBI:57945"/>
        <dbReference type="EC" id="1.1.1.27"/>
    </reaction>
</comment>
<dbReference type="PRINTS" id="PR00086">
    <property type="entry name" value="LLDHDRGNASE"/>
</dbReference>
<dbReference type="InterPro" id="IPR015955">
    <property type="entry name" value="Lactate_DH/Glyco_Ohase_4_C"/>
</dbReference>
<dbReference type="SUPFAM" id="SSF51735">
    <property type="entry name" value="NAD(P)-binding Rossmann-fold domains"/>
    <property type="match status" value="1"/>
</dbReference>
<feature type="domain" description="Reverse transcriptase" evidence="8">
    <location>
        <begin position="408"/>
        <end position="657"/>
    </location>
</feature>
<evidence type="ECO:0000256" key="4">
    <source>
        <dbReference type="ARBA" id="ARBA00023002"/>
    </source>
</evidence>
<dbReference type="GO" id="GO:0005737">
    <property type="term" value="C:cytoplasm"/>
    <property type="evidence" value="ECO:0007669"/>
    <property type="project" value="InterPro"/>
</dbReference>
<organism evidence="9 10">
    <name type="scientific">Parnassius mnemosyne</name>
    <name type="common">clouded apollo</name>
    <dbReference type="NCBI Taxonomy" id="213953"/>
    <lineage>
        <taxon>Eukaryota</taxon>
        <taxon>Metazoa</taxon>
        <taxon>Ecdysozoa</taxon>
        <taxon>Arthropoda</taxon>
        <taxon>Hexapoda</taxon>
        <taxon>Insecta</taxon>
        <taxon>Pterygota</taxon>
        <taxon>Neoptera</taxon>
        <taxon>Endopterygota</taxon>
        <taxon>Lepidoptera</taxon>
        <taxon>Glossata</taxon>
        <taxon>Ditrysia</taxon>
        <taxon>Papilionoidea</taxon>
        <taxon>Papilionidae</taxon>
        <taxon>Parnassiinae</taxon>
        <taxon>Parnassini</taxon>
        <taxon>Parnassius</taxon>
        <taxon>Driopa</taxon>
    </lineage>
</organism>
<proteinExistence type="inferred from homology"/>
<dbReference type="Pfam" id="PF00078">
    <property type="entry name" value="RVT_1"/>
    <property type="match status" value="1"/>
</dbReference>
<evidence type="ECO:0000256" key="1">
    <source>
        <dbReference type="ARBA" id="ARBA00004843"/>
    </source>
</evidence>
<dbReference type="PANTHER" id="PTHR43128">
    <property type="entry name" value="L-2-HYDROXYCARBOXYLATE DEHYDROGENASE (NAD(P)(+))"/>
    <property type="match status" value="1"/>
</dbReference>
<gene>
    <name evidence="9" type="ORF">PARMNEM_LOCUS22488</name>
</gene>
<dbReference type="SUPFAM" id="SSF56219">
    <property type="entry name" value="DNase I-like"/>
    <property type="match status" value="1"/>
</dbReference>
<dbReference type="InterPro" id="IPR005135">
    <property type="entry name" value="Endo/exonuclease/phosphatase"/>
</dbReference>
<evidence type="ECO:0000256" key="5">
    <source>
        <dbReference type="ARBA" id="ARBA00023027"/>
    </source>
</evidence>
<dbReference type="InterPro" id="IPR000477">
    <property type="entry name" value="RT_dom"/>
</dbReference>
<dbReference type="GO" id="GO:0004459">
    <property type="term" value="F:L-lactate dehydrogenase (NAD+) activity"/>
    <property type="evidence" value="ECO:0007669"/>
    <property type="project" value="UniProtKB-EC"/>
</dbReference>
<dbReference type="GO" id="GO:0071897">
    <property type="term" value="P:DNA biosynthetic process"/>
    <property type="evidence" value="ECO:0007669"/>
    <property type="project" value="UniProtKB-ARBA"/>
</dbReference>
<dbReference type="Pfam" id="PF02866">
    <property type="entry name" value="Ldh_1_C"/>
    <property type="match status" value="1"/>
</dbReference>
<comment type="similarity">
    <text evidence="2">Belongs to the LDH/MDH superfamily. LDH family.</text>
</comment>
<evidence type="ECO:0000313" key="10">
    <source>
        <dbReference type="Proteomes" id="UP001314205"/>
    </source>
</evidence>
<dbReference type="SUPFAM" id="SSF56327">
    <property type="entry name" value="LDH C-terminal domain-like"/>
    <property type="match status" value="1"/>
</dbReference>
<dbReference type="EMBL" id="CAVLGL010000159">
    <property type="protein sequence ID" value="CAK1604242.1"/>
    <property type="molecule type" value="Genomic_DNA"/>
</dbReference>
<dbReference type="HAMAP" id="MF_00488">
    <property type="entry name" value="Lactate_dehydrog"/>
    <property type="match status" value="1"/>
</dbReference>
<dbReference type="InterPro" id="IPR018177">
    <property type="entry name" value="L-lactate_DH_AS"/>
</dbReference>
<dbReference type="InterPro" id="IPR036691">
    <property type="entry name" value="Endo/exonu/phosph_ase_sf"/>
</dbReference>
<dbReference type="SUPFAM" id="SSF56672">
    <property type="entry name" value="DNA/RNA polymerases"/>
    <property type="match status" value="1"/>
</dbReference>
<evidence type="ECO:0000256" key="3">
    <source>
        <dbReference type="ARBA" id="ARBA00012967"/>
    </source>
</evidence>
<dbReference type="Proteomes" id="UP001314205">
    <property type="component" value="Unassembled WGS sequence"/>
</dbReference>
<keyword evidence="4 7" id="KW-0560">Oxidoreductase</keyword>
<dbReference type="Gene3D" id="3.40.50.720">
    <property type="entry name" value="NAD(P)-binding Rossmann-like Domain"/>
    <property type="match status" value="1"/>
</dbReference>
<accession>A0AAV1MC94</accession>
<name>A0AAV1MC94_9NEOP</name>
<dbReference type="InterPro" id="IPR001557">
    <property type="entry name" value="L-lactate/malate_DH"/>
</dbReference>
<dbReference type="Pfam" id="PF14529">
    <property type="entry name" value="Exo_endo_phos_2"/>
    <property type="match status" value="1"/>
</dbReference>
<evidence type="ECO:0000313" key="9">
    <source>
        <dbReference type="EMBL" id="CAK1604242.1"/>
    </source>
</evidence>
<evidence type="ECO:0000256" key="2">
    <source>
        <dbReference type="ARBA" id="ARBA00006054"/>
    </source>
</evidence>
<protein>
    <recommendedName>
        <fullName evidence="3 7">L-lactate dehydrogenase</fullName>
        <ecNumber evidence="3 7">1.1.1.27</ecNumber>
    </recommendedName>
</protein>
<dbReference type="Pfam" id="PF00056">
    <property type="entry name" value="Ldh_1_N"/>
    <property type="match status" value="1"/>
</dbReference>
<dbReference type="InterPro" id="IPR001236">
    <property type="entry name" value="Lactate/malate_DH_N"/>
</dbReference>
<dbReference type="InterPro" id="IPR011304">
    <property type="entry name" value="L-lactate_DH"/>
</dbReference>
<dbReference type="CDD" id="cd01650">
    <property type="entry name" value="RT_nLTR_like"/>
    <property type="match status" value="1"/>
</dbReference>
<dbReference type="AlphaFoldDB" id="A0AAV1MC94"/>
<evidence type="ECO:0000256" key="6">
    <source>
        <dbReference type="ARBA" id="ARBA00049258"/>
    </source>
</evidence>
<sequence length="993" mass="112286">MSVVQLNINGRRLYIASVYIEPNSDEDNTLQRLDNFLKMTCNSQQLVCGDFNGWHPIWGSNRANSRGNEIVDIVHGNNMFFCNKGDTPTFETISHGQIRHSFIDLTMASSTIYDRILDWKVDLDICPSSQHRAIAFSICSVKRESNYGKSTTTFKYNTKRVNWDELRSPFISTIEERLPHNVDIENLPETELEEYINCITSIIQTTCDILISKSNARKYRCPWWTDQLESIKKDVIRNHHRIQKLIRQKKPIESALEEKLRLKEAYSKAFRETSTRNFREFCEKQGKEDVWSVTNRIIKSGPPIQPPVTLKRNDDTFTTNSSETAQELLNRFYPEDEFKDTLQHTEMRNFSLAMPDTPDEPPFTFEEIISCLNSMNPRKAPGTDHLTADICLLFANCFPHLITSVMNQCHKLGYFPKIWKQAFIKILPKPNKDDYTNASSFRPIGLINVFGKLLEKLIIRRLTYFMHCNKLFNPAQYGFREQTSTVNALSNLINNISHAINNKEHVTVISLDIHAAFDNAWWPSIYRKLHKINCPRNIYKILHSYFQCRKATINICDSSVSKILTRGCIQGSVCGPFLWNLIVDELLDMKMPSNCTIQAFADDILLISHAKNIKNLQNNTNQALTMITKWGQDMKLTFGATKTQGIAFSKKAAGCKLYMSGNTATVEKLFQPIYQKTNHTGNKVTVVGVGQVGMAAVFSMLTQGVTNNIALVDVMEDKLKGEMMDLQHGSAFMRNCKIQASKDYAISAGSKICVVTAGVRQREGESRLDLVQRNTDILKIIIPQLVKYSPDAVFIIASNPVDILTYVTWRISGLPKHRVIGSGTNLDSARFRYLLSQKLGIAPASCHGYIIGEHGDSSVPIWSGVNVAGVRLSDLNSKIGSEEDPEQWRQMHEGVVKSAYEVIKLKGYTSWAIGLSLSQIVWAILSDASSVHPVSTYLKGMHGIEHDVFLSLPCTLGHCGISDVICQPLTDKELTQLRMSAKLMAQVQAGIKF</sequence>
<dbReference type="NCBIfam" id="TIGR01771">
    <property type="entry name" value="L-LDH-NAD"/>
    <property type="match status" value="1"/>
</dbReference>
<dbReference type="PROSITE" id="PS50878">
    <property type="entry name" value="RT_POL"/>
    <property type="match status" value="1"/>
</dbReference>
<dbReference type="PROSITE" id="PS00064">
    <property type="entry name" value="L_LDH"/>
    <property type="match status" value="1"/>
</dbReference>